<feature type="compositionally biased region" description="Low complexity" evidence="5">
    <location>
        <begin position="374"/>
        <end position="389"/>
    </location>
</feature>
<dbReference type="AlphaFoldDB" id="A0A4Z0YK13"/>
<dbReference type="InterPro" id="IPR051694">
    <property type="entry name" value="Immunoregulatory_rcpt-like"/>
</dbReference>
<dbReference type="STRING" id="37992.A0A4Z0YK13"/>
<sequence length="418" mass="44562">MALALRLTTLSYVVVHANARRFQRGLDAGDWAPVTPTTEPATSGPDERISKTTSAPDRWPLDGELRRRDDSTSTICGYSVDDLDGPAVTCDNGGFCRLDRVLGIVGCCTETNPRGCIVPTTCLESSRSAQWSGDPLTTYCSDSDRPHCVTHSYVANFYDPLYGAYFIGCAARAASRGIVASLVPGSDTSFTKSIIATTTVTVNISSNDGSSTAVPSGSGGSSGSGHVGAIVGGVVGGVAGLSLIVGAIFFFLHRRKKRSQALNPLALGQKMPPSDHDMYHNEPIPGSQYPSTFYGEAPPGMVQISEQPIITYPPTTYGVQNTVYNVESDHSAEVPAYFAPRAVPPKPQDEAVSPLEESPVSPVSPAENYNTMVSALSNQSPPLQPLQPATRHHHQSEYAQYSPPPPEQYHSYHPYPGT</sequence>
<dbReference type="OrthoDB" id="4849731at2759"/>
<evidence type="ECO:0000256" key="5">
    <source>
        <dbReference type="SAM" id="MobiDB-lite"/>
    </source>
</evidence>
<organism evidence="8 9">
    <name type="scientific">Xylaria hypoxylon</name>
    <dbReference type="NCBI Taxonomy" id="37992"/>
    <lineage>
        <taxon>Eukaryota</taxon>
        <taxon>Fungi</taxon>
        <taxon>Dikarya</taxon>
        <taxon>Ascomycota</taxon>
        <taxon>Pezizomycotina</taxon>
        <taxon>Sordariomycetes</taxon>
        <taxon>Xylariomycetidae</taxon>
        <taxon>Xylariales</taxon>
        <taxon>Xylariaceae</taxon>
        <taxon>Xylaria</taxon>
    </lineage>
</organism>
<dbReference type="GO" id="GO:0071944">
    <property type="term" value="C:cell periphery"/>
    <property type="evidence" value="ECO:0007669"/>
    <property type="project" value="UniProtKB-ARBA"/>
</dbReference>
<keyword evidence="2 6" id="KW-0812">Transmembrane</keyword>
<feature type="signal peptide" evidence="7">
    <location>
        <begin position="1"/>
        <end position="19"/>
    </location>
</feature>
<feature type="transmembrane region" description="Helical" evidence="6">
    <location>
        <begin position="227"/>
        <end position="252"/>
    </location>
</feature>
<comment type="subcellular location">
    <subcellularLocation>
        <location evidence="1">Membrane</location>
        <topology evidence="1">Single-pass membrane protein</topology>
    </subcellularLocation>
</comment>
<gene>
    <name evidence="8" type="ORF">E0Z10_g9184</name>
</gene>
<feature type="chain" id="PRO_5021357112" description="Mid2 domain-containing protein" evidence="7">
    <location>
        <begin position="20"/>
        <end position="418"/>
    </location>
</feature>
<evidence type="ECO:0000313" key="9">
    <source>
        <dbReference type="Proteomes" id="UP000297716"/>
    </source>
</evidence>
<evidence type="ECO:0000256" key="2">
    <source>
        <dbReference type="ARBA" id="ARBA00022692"/>
    </source>
</evidence>
<reference evidence="8 9" key="1">
    <citation type="submission" date="2019-03" db="EMBL/GenBank/DDBJ databases">
        <title>Draft genome sequence of Xylaria hypoxylon DSM 108379, a ubiquitous saprotrophic-parasitic fungi on hardwood.</title>
        <authorList>
            <person name="Buettner E."/>
            <person name="Leonhardt S."/>
            <person name="Gebauer A.M."/>
            <person name="Liers C."/>
            <person name="Hofrichter M."/>
            <person name="Kellner H."/>
        </authorList>
    </citation>
    <scope>NUCLEOTIDE SEQUENCE [LARGE SCALE GENOMIC DNA]</scope>
    <source>
        <strain evidence="8 9">DSM 108379</strain>
    </source>
</reference>
<evidence type="ECO:0000256" key="3">
    <source>
        <dbReference type="ARBA" id="ARBA00022989"/>
    </source>
</evidence>
<keyword evidence="9" id="KW-1185">Reference proteome</keyword>
<evidence type="ECO:0000256" key="7">
    <source>
        <dbReference type="SAM" id="SignalP"/>
    </source>
</evidence>
<keyword evidence="3 6" id="KW-1133">Transmembrane helix</keyword>
<evidence type="ECO:0000256" key="4">
    <source>
        <dbReference type="ARBA" id="ARBA00023136"/>
    </source>
</evidence>
<evidence type="ECO:0000313" key="8">
    <source>
        <dbReference type="EMBL" id="TGJ79575.1"/>
    </source>
</evidence>
<dbReference type="GO" id="GO:0016020">
    <property type="term" value="C:membrane"/>
    <property type="evidence" value="ECO:0007669"/>
    <property type="project" value="UniProtKB-SubCell"/>
</dbReference>
<feature type="compositionally biased region" description="Low complexity" evidence="5">
    <location>
        <begin position="350"/>
        <end position="367"/>
    </location>
</feature>
<dbReference type="EMBL" id="SKBN01000277">
    <property type="protein sequence ID" value="TGJ79575.1"/>
    <property type="molecule type" value="Genomic_DNA"/>
</dbReference>
<evidence type="ECO:0000256" key="6">
    <source>
        <dbReference type="SAM" id="Phobius"/>
    </source>
</evidence>
<feature type="region of interest" description="Disordered" evidence="5">
    <location>
        <begin position="341"/>
        <end position="418"/>
    </location>
</feature>
<evidence type="ECO:0008006" key="10">
    <source>
        <dbReference type="Google" id="ProtNLM"/>
    </source>
</evidence>
<accession>A0A4Z0YK13</accession>
<protein>
    <recommendedName>
        <fullName evidence="10">Mid2 domain-containing protein</fullName>
    </recommendedName>
</protein>
<keyword evidence="7" id="KW-0732">Signal</keyword>
<keyword evidence="4 6" id="KW-0472">Membrane</keyword>
<comment type="caution">
    <text evidence="8">The sequence shown here is derived from an EMBL/GenBank/DDBJ whole genome shotgun (WGS) entry which is preliminary data.</text>
</comment>
<evidence type="ECO:0000256" key="1">
    <source>
        <dbReference type="ARBA" id="ARBA00004167"/>
    </source>
</evidence>
<dbReference type="Proteomes" id="UP000297716">
    <property type="component" value="Unassembled WGS sequence"/>
</dbReference>
<dbReference type="PANTHER" id="PTHR15549">
    <property type="entry name" value="PAIRED IMMUNOGLOBULIN-LIKE TYPE 2 RECEPTOR"/>
    <property type="match status" value="1"/>
</dbReference>
<proteinExistence type="predicted"/>
<feature type="region of interest" description="Disordered" evidence="5">
    <location>
        <begin position="28"/>
        <end position="64"/>
    </location>
</feature>
<name>A0A4Z0YK13_9PEZI</name>